<evidence type="ECO:0000256" key="3">
    <source>
        <dbReference type="ARBA" id="ARBA00023002"/>
    </source>
</evidence>
<feature type="domain" description="Glycine dehydrogenase C-terminal" evidence="6">
    <location>
        <begin position="352"/>
        <end position="452"/>
    </location>
</feature>
<dbReference type="GO" id="GO:0019464">
    <property type="term" value="P:glycine decarboxylation via glycine cleavage system"/>
    <property type="evidence" value="ECO:0007669"/>
    <property type="project" value="UniProtKB-UniRule"/>
</dbReference>
<comment type="subunit">
    <text evidence="5">The glycine cleavage system is composed of four proteins: P, T, L and H. In this organism, the P 'protein' is a heterodimer of two subunits.</text>
</comment>
<accession>A0A1H3YP88</accession>
<dbReference type="EC" id="1.4.4.2" evidence="5"/>
<evidence type="ECO:0000256" key="2">
    <source>
        <dbReference type="ARBA" id="ARBA00022898"/>
    </source>
</evidence>
<dbReference type="Gene3D" id="6.20.440.10">
    <property type="match status" value="1"/>
</dbReference>
<dbReference type="InterPro" id="IPR049316">
    <property type="entry name" value="GDC-P_C"/>
</dbReference>
<dbReference type="EMBL" id="FNQN01000003">
    <property type="protein sequence ID" value="SEA13356.1"/>
    <property type="molecule type" value="Genomic_DNA"/>
</dbReference>
<dbReference type="RefSeq" id="WP_092345968.1">
    <property type="nucleotide sequence ID" value="NZ_FNQN01000003.1"/>
</dbReference>
<reference evidence="7 8" key="1">
    <citation type="submission" date="2016-10" db="EMBL/GenBank/DDBJ databases">
        <authorList>
            <person name="de Groot N.N."/>
        </authorList>
    </citation>
    <scope>NUCLEOTIDE SEQUENCE [LARGE SCALE GENOMIC DNA]</scope>
    <source>
        <strain evidence="7 8">DSM 7343</strain>
    </source>
</reference>
<dbReference type="InterPro" id="IPR020581">
    <property type="entry name" value="GDC_P"/>
</dbReference>
<dbReference type="Pfam" id="PF21478">
    <property type="entry name" value="GcvP2_C"/>
    <property type="match status" value="1"/>
</dbReference>
<comment type="catalytic activity">
    <reaction evidence="4 5">
        <text>N(6)-[(R)-lipoyl]-L-lysyl-[glycine-cleavage complex H protein] + glycine + H(+) = N(6)-[(R)-S(8)-aminomethyldihydrolipoyl]-L-lysyl-[glycine-cleavage complex H protein] + CO2</text>
        <dbReference type="Rhea" id="RHEA:24304"/>
        <dbReference type="Rhea" id="RHEA-COMP:10494"/>
        <dbReference type="Rhea" id="RHEA-COMP:10495"/>
        <dbReference type="ChEBI" id="CHEBI:15378"/>
        <dbReference type="ChEBI" id="CHEBI:16526"/>
        <dbReference type="ChEBI" id="CHEBI:57305"/>
        <dbReference type="ChEBI" id="CHEBI:83099"/>
        <dbReference type="ChEBI" id="CHEBI:83143"/>
        <dbReference type="EC" id="1.4.4.2"/>
    </reaction>
</comment>
<comment type="function">
    <text evidence="1 5">The glycine cleavage system catalyzes the degradation of glycine. The P protein binds the alpha-amino group of glycine through its pyridoxal phosphate cofactor; CO(2) is released and the remaining methylamine moiety is then transferred to the lipoamide cofactor of the H protein.</text>
</comment>
<evidence type="ECO:0000256" key="5">
    <source>
        <dbReference type="HAMAP-Rule" id="MF_00713"/>
    </source>
</evidence>
<dbReference type="SUPFAM" id="SSF53383">
    <property type="entry name" value="PLP-dependent transferases"/>
    <property type="match status" value="1"/>
</dbReference>
<sequence length="485" mass="52980">MMSTEGRGLVLEENLLFEQSQPGRVGYSLAAPDVPMTVPDAALTRTEIQGFPELSEVDVVRHYTRLSTWNYGVDSGFYPLGSCTMKYNPKVNEAAARLPGFTDIHPQTPEALNQGALELMYNLQRDLGEISGFPAMTLQPAAGAQGEFTGMLMIHAWHEANGQKRRKVIIPDTAHGTNPASSALAGYEVVTVASNGILTKEAVAAVMDDDVAALMVTNPNTLGLFEADIRGICDLVHERGGLVYSDGANLNALMGISRPGDIGIDVMHFNLHKTFSTPHGGGGPGSGPVGVVEKLKPFLPLPVVTKDADGYKLDYDRPQSIGRLKSFYGHFGVLVRAYSYILSMGGEGLKRATELAVLNANYIRARLEPVYTLPNKQRSLHEVVFSEDGLQNECHTLDVAKRLIDYGYHPPTIYFPLVVHGALMIEPTETESKQTIDEFCDALLAIAEEAKDNPELLKQAPVRAKVKRLHEAMAARKPKLRWESE</sequence>
<evidence type="ECO:0000259" key="6">
    <source>
        <dbReference type="Pfam" id="PF21478"/>
    </source>
</evidence>
<protein>
    <recommendedName>
        <fullName evidence="5">Probable glycine dehydrogenase (decarboxylating) subunit 2</fullName>
        <ecNumber evidence="5">1.4.4.2</ecNumber>
    </recommendedName>
    <alternativeName>
        <fullName evidence="5">Glycine cleavage system P-protein subunit 2</fullName>
    </alternativeName>
    <alternativeName>
        <fullName evidence="5">Glycine decarboxylase subunit 2</fullName>
    </alternativeName>
    <alternativeName>
        <fullName evidence="5">Glycine dehydrogenase (aminomethyl-transferring) subunit 2</fullName>
    </alternativeName>
</protein>
<dbReference type="AlphaFoldDB" id="A0A1H3YP88"/>
<dbReference type="STRING" id="37625.SAMN05660420_01329"/>
<gene>
    <name evidence="5" type="primary">gcvPB</name>
    <name evidence="7" type="ORF">SAMN05660420_01329</name>
</gene>
<keyword evidence="8" id="KW-1185">Reference proteome</keyword>
<dbReference type="PANTHER" id="PTHR11773:SF1">
    <property type="entry name" value="GLYCINE DEHYDROGENASE (DECARBOXYLATING), MITOCHONDRIAL"/>
    <property type="match status" value="1"/>
</dbReference>
<feature type="modified residue" description="N6-(pyridoxal phosphate)lysine" evidence="5">
    <location>
        <position position="273"/>
    </location>
</feature>
<dbReference type="GO" id="GO:0030170">
    <property type="term" value="F:pyridoxal phosphate binding"/>
    <property type="evidence" value="ECO:0007669"/>
    <property type="project" value="TreeGrafter"/>
</dbReference>
<keyword evidence="3 5" id="KW-0560">Oxidoreductase</keyword>
<evidence type="ECO:0000313" key="7">
    <source>
        <dbReference type="EMBL" id="SEA13356.1"/>
    </source>
</evidence>
<dbReference type="PANTHER" id="PTHR11773">
    <property type="entry name" value="GLYCINE DEHYDROGENASE, DECARBOXYLATING"/>
    <property type="match status" value="1"/>
</dbReference>
<dbReference type="InterPro" id="IPR015421">
    <property type="entry name" value="PyrdxlP-dep_Trfase_major"/>
</dbReference>
<dbReference type="GO" id="GO:0016594">
    <property type="term" value="F:glycine binding"/>
    <property type="evidence" value="ECO:0007669"/>
    <property type="project" value="TreeGrafter"/>
</dbReference>
<dbReference type="GO" id="GO:0005960">
    <property type="term" value="C:glycine cleavage complex"/>
    <property type="evidence" value="ECO:0007669"/>
    <property type="project" value="TreeGrafter"/>
</dbReference>
<dbReference type="Gene3D" id="3.40.640.10">
    <property type="entry name" value="Type I PLP-dependent aspartate aminotransferase-like (Major domain)"/>
    <property type="match status" value="1"/>
</dbReference>
<evidence type="ECO:0000313" key="8">
    <source>
        <dbReference type="Proteomes" id="UP000199409"/>
    </source>
</evidence>
<dbReference type="HAMAP" id="MF_00713">
    <property type="entry name" value="GcvPB"/>
    <property type="match status" value="1"/>
</dbReference>
<dbReference type="InterPro" id="IPR015422">
    <property type="entry name" value="PyrdxlP-dep_Trfase_small"/>
</dbReference>
<keyword evidence="2 5" id="KW-0663">Pyridoxal phosphate</keyword>
<name>A0A1H3YP88_9BACT</name>
<evidence type="ECO:0000256" key="4">
    <source>
        <dbReference type="ARBA" id="ARBA00049026"/>
    </source>
</evidence>
<dbReference type="Proteomes" id="UP000199409">
    <property type="component" value="Unassembled WGS sequence"/>
</dbReference>
<proteinExistence type="inferred from homology"/>
<comment type="similarity">
    <text evidence="5">Belongs to the GcvP family. C-terminal subunit subfamily.</text>
</comment>
<dbReference type="FunFam" id="3.40.640.10:FF:000224">
    <property type="entry name" value="Probable glycine dehydrogenase (decarboxylating) subunit 2"/>
    <property type="match status" value="1"/>
</dbReference>
<dbReference type="GO" id="GO:0005829">
    <property type="term" value="C:cytosol"/>
    <property type="evidence" value="ECO:0007669"/>
    <property type="project" value="TreeGrafter"/>
</dbReference>
<evidence type="ECO:0000256" key="1">
    <source>
        <dbReference type="ARBA" id="ARBA00003788"/>
    </source>
</evidence>
<dbReference type="FunFam" id="3.90.1150.10:FF:000014">
    <property type="entry name" value="Probable glycine dehydrogenase (decarboxylating) subunit 2"/>
    <property type="match status" value="1"/>
</dbReference>
<organism evidence="7 8">
    <name type="scientific">Desulfuromusa kysingii</name>
    <dbReference type="NCBI Taxonomy" id="37625"/>
    <lineage>
        <taxon>Bacteria</taxon>
        <taxon>Pseudomonadati</taxon>
        <taxon>Thermodesulfobacteriota</taxon>
        <taxon>Desulfuromonadia</taxon>
        <taxon>Desulfuromonadales</taxon>
        <taxon>Geopsychrobacteraceae</taxon>
        <taxon>Desulfuromusa</taxon>
    </lineage>
</organism>
<dbReference type="InterPro" id="IPR015424">
    <property type="entry name" value="PyrdxlP-dep_Trfase"/>
</dbReference>
<dbReference type="Gene3D" id="3.90.1150.10">
    <property type="entry name" value="Aspartate Aminotransferase, domain 1"/>
    <property type="match status" value="1"/>
</dbReference>
<comment type="cofactor">
    <cofactor evidence="5">
        <name>pyridoxal 5'-phosphate</name>
        <dbReference type="ChEBI" id="CHEBI:597326"/>
    </cofactor>
</comment>
<dbReference type="NCBIfam" id="NF003346">
    <property type="entry name" value="PRK04366.1"/>
    <property type="match status" value="1"/>
</dbReference>
<dbReference type="GO" id="GO:0004375">
    <property type="term" value="F:glycine dehydrogenase (decarboxylating) activity"/>
    <property type="evidence" value="ECO:0007669"/>
    <property type="project" value="UniProtKB-EC"/>
</dbReference>
<dbReference type="InterPro" id="IPR023012">
    <property type="entry name" value="GcvPB"/>
</dbReference>